<dbReference type="Gene3D" id="1.20.1560.10">
    <property type="entry name" value="ABC transporter type 1, transmembrane domain"/>
    <property type="match status" value="1"/>
</dbReference>
<feature type="transmembrane region" description="Helical" evidence="7">
    <location>
        <begin position="278"/>
        <end position="297"/>
    </location>
</feature>
<proteinExistence type="predicted"/>
<dbReference type="PANTHER" id="PTHR43394">
    <property type="entry name" value="ATP-DEPENDENT PERMEASE MDL1, MITOCHONDRIAL"/>
    <property type="match status" value="1"/>
</dbReference>
<reference evidence="10 11" key="1">
    <citation type="submission" date="2021-01" db="EMBL/GenBank/DDBJ databases">
        <title>Tumebacillus sp. strain ITR2 16S ribosomal RNA gene Genome sequencing and assembly.</title>
        <authorList>
            <person name="Kang M."/>
        </authorList>
    </citation>
    <scope>NUCLEOTIDE SEQUENCE [LARGE SCALE GENOMIC DNA]</scope>
    <source>
        <strain evidence="10 11">ITR2</strain>
    </source>
</reference>
<dbReference type="InterPro" id="IPR011527">
    <property type="entry name" value="ABC1_TM_dom"/>
</dbReference>
<dbReference type="Proteomes" id="UP000602284">
    <property type="component" value="Unassembled WGS sequence"/>
</dbReference>
<dbReference type="InterPro" id="IPR036640">
    <property type="entry name" value="ABC1_TM_sf"/>
</dbReference>
<protein>
    <submittedName>
        <fullName evidence="10">ABC transporter ATP-binding protein</fullName>
    </submittedName>
</protein>
<feature type="domain" description="ABC transporter" evidence="8">
    <location>
        <begin position="334"/>
        <end position="567"/>
    </location>
</feature>
<dbReference type="InterPro" id="IPR027417">
    <property type="entry name" value="P-loop_NTPase"/>
</dbReference>
<accession>A0ABS1J4Q8</accession>
<gene>
    <name evidence="10" type="ORF">JJB07_00810</name>
</gene>
<dbReference type="SMART" id="SM00382">
    <property type="entry name" value="AAA"/>
    <property type="match status" value="1"/>
</dbReference>
<dbReference type="PROSITE" id="PS00211">
    <property type="entry name" value="ABC_TRANSPORTER_1"/>
    <property type="match status" value="1"/>
</dbReference>
<dbReference type="Pfam" id="PF00005">
    <property type="entry name" value="ABC_tran"/>
    <property type="match status" value="1"/>
</dbReference>
<name>A0ABS1J4Q8_9BACL</name>
<evidence type="ECO:0000256" key="2">
    <source>
        <dbReference type="ARBA" id="ARBA00022692"/>
    </source>
</evidence>
<evidence type="ECO:0000256" key="7">
    <source>
        <dbReference type="SAM" id="Phobius"/>
    </source>
</evidence>
<dbReference type="InterPro" id="IPR017871">
    <property type="entry name" value="ABC_transporter-like_CS"/>
</dbReference>
<keyword evidence="5 7" id="KW-1133">Transmembrane helix</keyword>
<dbReference type="Pfam" id="PF00664">
    <property type="entry name" value="ABC_membrane"/>
    <property type="match status" value="1"/>
</dbReference>
<feature type="transmembrane region" description="Helical" evidence="7">
    <location>
        <begin position="125"/>
        <end position="148"/>
    </location>
</feature>
<feature type="transmembrane region" description="Helical" evidence="7">
    <location>
        <begin position="52"/>
        <end position="70"/>
    </location>
</feature>
<dbReference type="PROSITE" id="PS50929">
    <property type="entry name" value="ABC_TM1F"/>
    <property type="match status" value="1"/>
</dbReference>
<dbReference type="PANTHER" id="PTHR43394:SF1">
    <property type="entry name" value="ATP-BINDING CASSETTE SUB-FAMILY B MEMBER 10, MITOCHONDRIAL"/>
    <property type="match status" value="1"/>
</dbReference>
<keyword evidence="3" id="KW-0547">Nucleotide-binding</keyword>
<dbReference type="GO" id="GO:0005524">
    <property type="term" value="F:ATP binding"/>
    <property type="evidence" value="ECO:0007669"/>
    <property type="project" value="UniProtKB-KW"/>
</dbReference>
<keyword evidence="4 10" id="KW-0067">ATP-binding</keyword>
<evidence type="ECO:0000256" key="6">
    <source>
        <dbReference type="ARBA" id="ARBA00023136"/>
    </source>
</evidence>
<dbReference type="InterPro" id="IPR003593">
    <property type="entry name" value="AAA+_ATPase"/>
</dbReference>
<feature type="transmembrane region" description="Helical" evidence="7">
    <location>
        <begin position="154"/>
        <end position="172"/>
    </location>
</feature>
<dbReference type="PROSITE" id="PS50893">
    <property type="entry name" value="ABC_TRANSPORTER_2"/>
    <property type="match status" value="1"/>
</dbReference>
<evidence type="ECO:0000259" key="8">
    <source>
        <dbReference type="PROSITE" id="PS50893"/>
    </source>
</evidence>
<dbReference type="SUPFAM" id="SSF90123">
    <property type="entry name" value="ABC transporter transmembrane region"/>
    <property type="match status" value="1"/>
</dbReference>
<keyword evidence="6 7" id="KW-0472">Membrane</keyword>
<organism evidence="10 11">
    <name type="scientific">Tumebacillus amylolyticus</name>
    <dbReference type="NCBI Taxonomy" id="2801339"/>
    <lineage>
        <taxon>Bacteria</taxon>
        <taxon>Bacillati</taxon>
        <taxon>Bacillota</taxon>
        <taxon>Bacilli</taxon>
        <taxon>Bacillales</taxon>
        <taxon>Alicyclobacillaceae</taxon>
        <taxon>Tumebacillus</taxon>
    </lineage>
</organism>
<evidence type="ECO:0000313" key="10">
    <source>
        <dbReference type="EMBL" id="MBL0385170.1"/>
    </source>
</evidence>
<evidence type="ECO:0000256" key="1">
    <source>
        <dbReference type="ARBA" id="ARBA00004651"/>
    </source>
</evidence>
<dbReference type="SUPFAM" id="SSF52540">
    <property type="entry name" value="P-loop containing nucleoside triphosphate hydrolases"/>
    <property type="match status" value="1"/>
</dbReference>
<evidence type="ECO:0000256" key="5">
    <source>
        <dbReference type="ARBA" id="ARBA00022989"/>
    </source>
</evidence>
<evidence type="ECO:0000313" key="11">
    <source>
        <dbReference type="Proteomes" id="UP000602284"/>
    </source>
</evidence>
<dbReference type="Gene3D" id="3.40.50.300">
    <property type="entry name" value="P-loop containing nucleotide triphosphate hydrolases"/>
    <property type="match status" value="1"/>
</dbReference>
<dbReference type="RefSeq" id="WP_201630328.1">
    <property type="nucleotide sequence ID" value="NZ_JAEQNB010000001.1"/>
</dbReference>
<comment type="subcellular location">
    <subcellularLocation>
        <location evidence="1">Cell membrane</location>
        <topology evidence="1">Multi-pass membrane protein</topology>
    </subcellularLocation>
</comment>
<dbReference type="InterPro" id="IPR039421">
    <property type="entry name" value="Type_1_exporter"/>
</dbReference>
<feature type="transmembrane region" description="Helical" evidence="7">
    <location>
        <begin position="235"/>
        <end position="258"/>
    </location>
</feature>
<evidence type="ECO:0000259" key="9">
    <source>
        <dbReference type="PROSITE" id="PS50929"/>
    </source>
</evidence>
<sequence length="574" mass="63363">MGFLKPYFGKYAKPFSTAVLFLMFEALCDLMQPTIMSKIIDVGVANGDLHYVFKMGGLMLLITAFGAISASTRNVVSSHVSQNFGTELRSDLFRKIQALSFRNLDKFDRASLVTRLTNDVTQVQVFVNGLMRIFVKAPLLCLGGLIMATRLNPQLAVVLAVVVPIVAIFIVINMRVGFPYFKNVQKALDRVNGSMREYLSGVRVVKAFNRFDFEVKKFNNANEEFQAKSIAATRVMVVFSPLIMLTVNLGIIAVLWIGGHRVAQGNMQVGHIIAFTNYMTQILFSLMLISMVFNMFVRARASASRIGEVFEEENVMTWSETQSVAANAGEKGRIEFQNVSFSYEGEPVLKNISLTCNPGDTVGIIGSTGSGKSSLVSLLPRFYDVDAGSIKVDGQDIRDLDPKKLREKISIVPQKTTLFTGTILENIQWGNESATLEEIEQAARMAQAHDFITTTPDGYNTRLGQRGVNLSGGQKQRVSIARALVRQPEILILDDSTSAVDVATEAKIKDALKTYARGLTCLLIAQRITSVMDADLIVVLDQGEIVGLGTHDELLQSCDVYQQIYQSQIGKEVR</sequence>
<keyword evidence="11" id="KW-1185">Reference proteome</keyword>
<evidence type="ECO:0000256" key="4">
    <source>
        <dbReference type="ARBA" id="ARBA00022840"/>
    </source>
</evidence>
<dbReference type="CDD" id="cd18548">
    <property type="entry name" value="ABC_6TM_Tm287_like"/>
    <property type="match status" value="1"/>
</dbReference>
<feature type="domain" description="ABC transmembrane type-1" evidence="9">
    <location>
        <begin position="18"/>
        <end position="298"/>
    </location>
</feature>
<dbReference type="InterPro" id="IPR003439">
    <property type="entry name" value="ABC_transporter-like_ATP-bd"/>
</dbReference>
<dbReference type="EMBL" id="JAEQNB010000001">
    <property type="protein sequence ID" value="MBL0385170.1"/>
    <property type="molecule type" value="Genomic_DNA"/>
</dbReference>
<keyword evidence="2 7" id="KW-0812">Transmembrane</keyword>
<comment type="caution">
    <text evidence="10">The sequence shown here is derived from an EMBL/GenBank/DDBJ whole genome shotgun (WGS) entry which is preliminary data.</text>
</comment>
<evidence type="ECO:0000256" key="3">
    <source>
        <dbReference type="ARBA" id="ARBA00022741"/>
    </source>
</evidence>